<dbReference type="EMBL" id="CP032317">
    <property type="protein sequence ID" value="AYA37258.1"/>
    <property type="molecule type" value="Genomic_DNA"/>
</dbReference>
<keyword evidence="4 7" id="KW-0694">RNA-binding</keyword>
<gene>
    <name evidence="7" type="primary">pth</name>
    <name evidence="10" type="ORF">D3Y59_09445</name>
</gene>
<dbReference type="PROSITE" id="PS01195">
    <property type="entry name" value="PEPT_TRNA_HYDROL_1"/>
    <property type="match status" value="1"/>
</dbReference>
<dbReference type="NCBIfam" id="TIGR00447">
    <property type="entry name" value="pth"/>
    <property type="match status" value="1"/>
</dbReference>
<dbReference type="GO" id="GO:0004045">
    <property type="term" value="F:peptidyl-tRNA hydrolase activity"/>
    <property type="evidence" value="ECO:0007669"/>
    <property type="project" value="UniProtKB-UniRule"/>
</dbReference>
<dbReference type="Gene3D" id="3.40.50.1470">
    <property type="entry name" value="Peptidyl-tRNA hydrolase"/>
    <property type="match status" value="1"/>
</dbReference>
<comment type="function">
    <text evidence="7">Catalyzes the release of premature peptidyl moieties from peptidyl-tRNA molecules trapped in stalled 50S ribosomal subunits, and thus maintains levels of free tRNAs and 50S ribosomes.</text>
</comment>
<feature type="site" description="Discriminates between blocked and unblocked aminoacyl-tRNA" evidence="7">
    <location>
        <position position="10"/>
    </location>
</feature>
<protein>
    <recommendedName>
        <fullName evidence="6 7">Peptidyl-tRNA hydrolase</fullName>
        <shortName evidence="7">Pth</shortName>
        <ecNumber evidence="1 7">3.1.1.29</ecNumber>
    </recommendedName>
</protein>
<evidence type="ECO:0000256" key="5">
    <source>
        <dbReference type="ARBA" id="ARBA00038063"/>
    </source>
</evidence>
<dbReference type="KEGG" id="hyh:D3Y59_09445"/>
<comment type="catalytic activity">
    <reaction evidence="7 8">
        <text>an N-acyl-L-alpha-aminoacyl-tRNA + H2O = an N-acyl-L-amino acid + a tRNA + H(+)</text>
        <dbReference type="Rhea" id="RHEA:54448"/>
        <dbReference type="Rhea" id="RHEA-COMP:10123"/>
        <dbReference type="Rhea" id="RHEA-COMP:13883"/>
        <dbReference type="ChEBI" id="CHEBI:15377"/>
        <dbReference type="ChEBI" id="CHEBI:15378"/>
        <dbReference type="ChEBI" id="CHEBI:59874"/>
        <dbReference type="ChEBI" id="CHEBI:78442"/>
        <dbReference type="ChEBI" id="CHEBI:138191"/>
        <dbReference type="EC" id="3.1.1.29"/>
    </reaction>
</comment>
<reference evidence="10 11" key="1">
    <citation type="submission" date="2018-09" db="EMBL/GenBank/DDBJ databases">
        <title>Hymenobacter medium sp. nov., isolated from R2A medium.</title>
        <authorList>
            <person name="Yingchao G."/>
        </authorList>
    </citation>
    <scope>NUCLEOTIDE SEQUENCE [LARGE SCALE GENOMIC DNA]</scope>
    <source>
        <strain evidence="11">sh-6</strain>
    </source>
</reference>
<comment type="function">
    <text evidence="7">Hydrolyzes ribosome-free peptidyl-tRNAs (with 1 or more amino acids incorporated), which drop off the ribosome during protein synthesis, or as a result of ribosome stalling.</text>
</comment>
<comment type="subcellular location">
    <subcellularLocation>
        <location evidence="7">Cytoplasm</location>
    </subcellularLocation>
</comment>
<dbReference type="HAMAP" id="MF_00083">
    <property type="entry name" value="Pept_tRNA_hydro_bact"/>
    <property type="match status" value="1"/>
</dbReference>
<name>A0A3B7QVX7_9BACT</name>
<dbReference type="InterPro" id="IPR036416">
    <property type="entry name" value="Pept_tRNA_hydro_sf"/>
</dbReference>
<dbReference type="RefSeq" id="WP_119444832.1">
    <property type="nucleotide sequence ID" value="NZ_CP032317.1"/>
</dbReference>
<proteinExistence type="inferred from homology"/>
<dbReference type="EC" id="3.1.1.29" evidence="1 7"/>
<dbReference type="InterPro" id="IPR001328">
    <property type="entry name" value="Pept_tRNA_hydro"/>
</dbReference>
<dbReference type="GO" id="GO:0006515">
    <property type="term" value="P:protein quality control for misfolded or incompletely synthesized proteins"/>
    <property type="evidence" value="ECO:0007669"/>
    <property type="project" value="UniProtKB-UniRule"/>
</dbReference>
<feature type="active site" description="Proton acceptor" evidence="7">
    <location>
        <position position="20"/>
    </location>
</feature>
<dbReference type="PANTHER" id="PTHR17224">
    <property type="entry name" value="PEPTIDYL-TRNA HYDROLASE"/>
    <property type="match status" value="1"/>
</dbReference>
<dbReference type="Pfam" id="PF01195">
    <property type="entry name" value="Pept_tRNA_hydro"/>
    <property type="match status" value="1"/>
</dbReference>
<keyword evidence="2 7" id="KW-0820">tRNA-binding</keyword>
<dbReference type="InterPro" id="IPR018171">
    <property type="entry name" value="Pept_tRNA_hydro_CS"/>
</dbReference>
<evidence type="ECO:0000313" key="10">
    <source>
        <dbReference type="EMBL" id="AYA37258.1"/>
    </source>
</evidence>
<dbReference type="AlphaFoldDB" id="A0A3B7QVX7"/>
<dbReference type="FunFam" id="3.40.50.1470:FF:000001">
    <property type="entry name" value="Peptidyl-tRNA hydrolase"/>
    <property type="match status" value="1"/>
</dbReference>
<evidence type="ECO:0000256" key="6">
    <source>
        <dbReference type="ARBA" id="ARBA00050038"/>
    </source>
</evidence>
<dbReference type="Proteomes" id="UP000262802">
    <property type="component" value="Chromosome"/>
</dbReference>
<evidence type="ECO:0000256" key="2">
    <source>
        <dbReference type="ARBA" id="ARBA00022555"/>
    </source>
</evidence>
<keyword evidence="3 7" id="KW-0378">Hydrolase</keyword>
<feature type="binding site" evidence="7">
    <location>
        <position position="66"/>
    </location>
    <ligand>
        <name>tRNA</name>
        <dbReference type="ChEBI" id="CHEBI:17843"/>
    </ligand>
</feature>
<evidence type="ECO:0000313" key="11">
    <source>
        <dbReference type="Proteomes" id="UP000262802"/>
    </source>
</evidence>
<dbReference type="PANTHER" id="PTHR17224:SF1">
    <property type="entry name" value="PEPTIDYL-TRNA HYDROLASE"/>
    <property type="match status" value="1"/>
</dbReference>
<dbReference type="CDD" id="cd00462">
    <property type="entry name" value="PTH"/>
    <property type="match status" value="1"/>
</dbReference>
<sequence>MKFLILGLGNIGPEYADTRHNIGFMVLDYLAQKHDAKFEIGRHAFVAEIKHKGKTYVLVKPTTYMNLSGKAAAHYLSSLKLEKEQLLVVTDDLALPFGKLRLKGKGSAGGHNGLKHIQETLGSDEYARLRFGVDANFPKGRQVDYVLNPFSADEQIDLPLRVEKAAEAVLAFGTLGLERTMNLYNTK</sequence>
<organism evidence="10 11">
    <name type="scientific">Hymenobacter oligotrophus</name>
    <dbReference type="NCBI Taxonomy" id="2319843"/>
    <lineage>
        <taxon>Bacteria</taxon>
        <taxon>Pseudomonadati</taxon>
        <taxon>Bacteroidota</taxon>
        <taxon>Cytophagia</taxon>
        <taxon>Cytophagales</taxon>
        <taxon>Hymenobacteraceae</taxon>
        <taxon>Hymenobacter</taxon>
    </lineage>
</organism>
<comment type="similarity">
    <text evidence="5 7 9">Belongs to the PTH family.</text>
</comment>
<evidence type="ECO:0000256" key="9">
    <source>
        <dbReference type="RuleBase" id="RU004320"/>
    </source>
</evidence>
<feature type="site" description="Stabilizes the basic form of H active site to accept a proton" evidence="7">
    <location>
        <position position="91"/>
    </location>
</feature>
<feature type="binding site" evidence="7">
    <location>
        <position position="64"/>
    </location>
    <ligand>
        <name>tRNA</name>
        <dbReference type="ChEBI" id="CHEBI:17843"/>
    </ligand>
</feature>
<comment type="subunit">
    <text evidence="7">Monomer.</text>
</comment>
<dbReference type="GO" id="GO:0000049">
    <property type="term" value="F:tRNA binding"/>
    <property type="evidence" value="ECO:0007669"/>
    <property type="project" value="UniProtKB-UniRule"/>
</dbReference>
<feature type="binding site" evidence="7">
    <location>
        <position position="15"/>
    </location>
    <ligand>
        <name>tRNA</name>
        <dbReference type="ChEBI" id="CHEBI:17843"/>
    </ligand>
</feature>
<evidence type="ECO:0000256" key="1">
    <source>
        <dbReference type="ARBA" id="ARBA00013260"/>
    </source>
</evidence>
<dbReference type="GO" id="GO:0072344">
    <property type="term" value="P:rescue of stalled ribosome"/>
    <property type="evidence" value="ECO:0007669"/>
    <property type="project" value="UniProtKB-UniRule"/>
</dbReference>
<evidence type="ECO:0000256" key="4">
    <source>
        <dbReference type="ARBA" id="ARBA00022884"/>
    </source>
</evidence>
<evidence type="ECO:0000256" key="7">
    <source>
        <dbReference type="HAMAP-Rule" id="MF_00083"/>
    </source>
</evidence>
<evidence type="ECO:0000256" key="3">
    <source>
        <dbReference type="ARBA" id="ARBA00022801"/>
    </source>
</evidence>
<dbReference type="SUPFAM" id="SSF53178">
    <property type="entry name" value="Peptidyl-tRNA hydrolase-like"/>
    <property type="match status" value="1"/>
</dbReference>
<dbReference type="OrthoDB" id="9800507at2"/>
<accession>A0A3B7QVX7</accession>
<keyword evidence="7" id="KW-0963">Cytoplasm</keyword>
<keyword evidence="11" id="KW-1185">Reference proteome</keyword>
<evidence type="ECO:0000256" key="8">
    <source>
        <dbReference type="RuleBase" id="RU000673"/>
    </source>
</evidence>
<dbReference type="GO" id="GO:0005737">
    <property type="term" value="C:cytoplasm"/>
    <property type="evidence" value="ECO:0007669"/>
    <property type="project" value="UniProtKB-SubCell"/>
</dbReference>
<feature type="binding site" evidence="7">
    <location>
        <position position="112"/>
    </location>
    <ligand>
        <name>tRNA</name>
        <dbReference type="ChEBI" id="CHEBI:17843"/>
    </ligand>
</feature>